<dbReference type="Proteomes" id="UP000198263">
    <property type="component" value="Unassembled WGS sequence"/>
</dbReference>
<organism evidence="1 2">
    <name type="scientific">Caballeronia concitans</name>
    <dbReference type="NCBI Taxonomy" id="1777133"/>
    <lineage>
        <taxon>Bacteria</taxon>
        <taxon>Pseudomonadati</taxon>
        <taxon>Pseudomonadota</taxon>
        <taxon>Betaproteobacteria</taxon>
        <taxon>Burkholderiales</taxon>
        <taxon>Burkholderiaceae</taxon>
        <taxon>Caballeronia</taxon>
    </lineage>
</organism>
<sequence length="67" mass="7340">MNDKKPFEITPSASLHDAAKSIGLTVATLRKAQGKPNPNDFPVGTPEFEKYESEFLDDVLAFMGDPD</sequence>
<dbReference type="RefSeq" id="WP_087128905.1">
    <property type="nucleotide sequence ID" value="NZ_FCNV02000016.1"/>
</dbReference>
<accession>A0A658R4B7</accession>
<gene>
    <name evidence="1" type="ORF">AWB72_05151</name>
</gene>
<proteinExistence type="predicted"/>
<reference evidence="1 2" key="1">
    <citation type="submission" date="2016-01" db="EMBL/GenBank/DDBJ databases">
        <authorList>
            <person name="Peeters C."/>
        </authorList>
    </citation>
    <scope>NUCLEOTIDE SEQUENCE [LARGE SCALE GENOMIC DNA]</scope>
    <source>
        <strain evidence="1">LMG 29315</strain>
    </source>
</reference>
<name>A0A658R4B7_9BURK</name>
<evidence type="ECO:0000313" key="2">
    <source>
        <dbReference type="Proteomes" id="UP000198263"/>
    </source>
</evidence>
<dbReference type="OrthoDB" id="9132218at2"/>
<dbReference type="AlphaFoldDB" id="A0A658R4B7"/>
<dbReference type="EMBL" id="FCNV02000016">
    <property type="protein sequence ID" value="SAL49289.1"/>
    <property type="molecule type" value="Genomic_DNA"/>
</dbReference>
<protein>
    <submittedName>
        <fullName evidence="1">Uncharacterized protein</fullName>
    </submittedName>
</protein>
<comment type="caution">
    <text evidence="1">The sequence shown here is derived from an EMBL/GenBank/DDBJ whole genome shotgun (WGS) entry which is preliminary data.</text>
</comment>
<keyword evidence="2" id="KW-1185">Reference proteome</keyword>
<evidence type="ECO:0000313" key="1">
    <source>
        <dbReference type="EMBL" id="SAL49289.1"/>
    </source>
</evidence>